<keyword evidence="4" id="KW-1185">Reference proteome</keyword>
<protein>
    <submittedName>
        <fullName evidence="3">Uncharacterized protein</fullName>
    </submittedName>
</protein>
<reference evidence="2 4" key="1">
    <citation type="journal article" date="2017" name="Nature">
        <title>The sunflower genome provides insights into oil metabolism, flowering and Asterid evolution.</title>
        <authorList>
            <person name="Badouin H."/>
            <person name="Gouzy J."/>
            <person name="Grassa C.J."/>
            <person name="Murat F."/>
            <person name="Staton S.E."/>
            <person name="Cottret L."/>
            <person name="Lelandais-Briere C."/>
            <person name="Owens G.L."/>
            <person name="Carrere S."/>
            <person name="Mayjonade B."/>
            <person name="Legrand L."/>
            <person name="Gill N."/>
            <person name="Kane N.C."/>
            <person name="Bowers J.E."/>
            <person name="Hubner S."/>
            <person name="Bellec A."/>
            <person name="Berard A."/>
            <person name="Berges H."/>
            <person name="Blanchet N."/>
            <person name="Boniface M.C."/>
            <person name="Brunel D."/>
            <person name="Catrice O."/>
            <person name="Chaidir N."/>
            <person name="Claudel C."/>
            <person name="Donnadieu C."/>
            <person name="Faraut T."/>
            <person name="Fievet G."/>
            <person name="Helmstetter N."/>
            <person name="King M."/>
            <person name="Knapp S.J."/>
            <person name="Lai Z."/>
            <person name="Le Paslier M.C."/>
            <person name="Lippi Y."/>
            <person name="Lorenzon L."/>
            <person name="Mandel J.R."/>
            <person name="Marage G."/>
            <person name="Marchand G."/>
            <person name="Marquand E."/>
            <person name="Bret-Mestries E."/>
            <person name="Morien E."/>
            <person name="Nambeesan S."/>
            <person name="Nguyen T."/>
            <person name="Pegot-Espagnet P."/>
            <person name="Pouilly N."/>
            <person name="Raftis F."/>
            <person name="Sallet E."/>
            <person name="Schiex T."/>
            <person name="Thomas J."/>
            <person name="Vandecasteele C."/>
            <person name="Vares D."/>
            <person name="Vear F."/>
            <person name="Vautrin S."/>
            <person name="Crespi M."/>
            <person name="Mangin B."/>
            <person name="Burke J.M."/>
            <person name="Salse J."/>
            <person name="Munos S."/>
            <person name="Vincourt P."/>
            <person name="Rieseberg L.H."/>
            <person name="Langlade N.B."/>
        </authorList>
    </citation>
    <scope>NUCLEOTIDE SEQUENCE [LARGE SCALE GENOMIC DNA]</scope>
    <source>
        <strain evidence="4">cv. SF193</strain>
        <tissue evidence="2">Leaves</tissue>
    </source>
</reference>
<feature type="chain" id="PRO_5041059363" evidence="1">
    <location>
        <begin position="20"/>
        <end position="83"/>
    </location>
</feature>
<dbReference type="Proteomes" id="UP000215914">
    <property type="component" value="Chromosome 17"/>
</dbReference>
<reference evidence="2" key="3">
    <citation type="submission" date="2020-06" db="EMBL/GenBank/DDBJ databases">
        <title>Helianthus annuus Genome sequencing and assembly Release 2.</title>
        <authorList>
            <person name="Gouzy J."/>
            <person name="Langlade N."/>
            <person name="Munos S."/>
        </authorList>
    </citation>
    <scope>NUCLEOTIDE SEQUENCE</scope>
    <source>
        <tissue evidence="2">Leaves</tissue>
    </source>
</reference>
<dbReference type="Gramene" id="mRNA:HanXRQr2_Chr17g0798241">
    <property type="protein sequence ID" value="mRNA:HanXRQr2_Chr17g0798241"/>
    <property type="gene ID" value="HanXRQr2_Chr17g0798241"/>
</dbReference>
<keyword evidence="1" id="KW-0732">Signal</keyword>
<proteinExistence type="predicted"/>
<gene>
    <name evidence="3" type="ORF">HannXRQ_Chr17g0547391</name>
    <name evidence="2" type="ORF">HanXRQr2_Chr17g0798241</name>
</gene>
<accession>A0A251RNQ0</accession>
<dbReference type="InParanoid" id="A0A251RNQ0"/>
<evidence type="ECO:0000313" key="2">
    <source>
        <dbReference type="EMBL" id="KAF5755050.1"/>
    </source>
</evidence>
<evidence type="ECO:0000256" key="1">
    <source>
        <dbReference type="SAM" id="SignalP"/>
    </source>
</evidence>
<evidence type="ECO:0000313" key="3">
    <source>
        <dbReference type="EMBL" id="OTF86128.1"/>
    </source>
</evidence>
<dbReference type="AlphaFoldDB" id="A0A251RNQ0"/>
<dbReference type="EMBL" id="CM007906">
    <property type="protein sequence ID" value="OTF86128.1"/>
    <property type="molecule type" value="Genomic_DNA"/>
</dbReference>
<organism evidence="3 4">
    <name type="scientific">Helianthus annuus</name>
    <name type="common">Common sunflower</name>
    <dbReference type="NCBI Taxonomy" id="4232"/>
    <lineage>
        <taxon>Eukaryota</taxon>
        <taxon>Viridiplantae</taxon>
        <taxon>Streptophyta</taxon>
        <taxon>Embryophyta</taxon>
        <taxon>Tracheophyta</taxon>
        <taxon>Spermatophyta</taxon>
        <taxon>Magnoliopsida</taxon>
        <taxon>eudicotyledons</taxon>
        <taxon>Gunneridae</taxon>
        <taxon>Pentapetalae</taxon>
        <taxon>asterids</taxon>
        <taxon>campanulids</taxon>
        <taxon>Asterales</taxon>
        <taxon>Asteraceae</taxon>
        <taxon>Asteroideae</taxon>
        <taxon>Heliantheae alliance</taxon>
        <taxon>Heliantheae</taxon>
        <taxon>Helianthus</taxon>
    </lineage>
</organism>
<sequence>MAKVLIMICFLLFLVSTSGSSSGVSNFPLKQKDSLNPDQTVPMCSDVTQCARYCRCPVSMQQCMNKYCYCVGRKSITICTLSV</sequence>
<dbReference type="EMBL" id="MNCJ02000332">
    <property type="protein sequence ID" value="KAF5755050.1"/>
    <property type="molecule type" value="Genomic_DNA"/>
</dbReference>
<reference evidence="3" key="2">
    <citation type="submission" date="2017-02" db="EMBL/GenBank/DDBJ databases">
        <title>Sunflower complete genome.</title>
        <authorList>
            <person name="Langlade N."/>
            <person name="Munos S."/>
        </authorList>
    </citation>
    <scope>NUCLEOTIDE SEQUENCE [LARGE SCALE GENOMIC DNA]</scope>
    <source>
        <tissue evidence="3">Leaves</tissue>
    </source>
</reference>
<feature type="signal peptide" evidence="1">
    <location>
        <begin position="1"/>
        <end position="19"/>
    </location>
</feature>
<evidence type="ECO:0000313" key="4">
    <source>
        <dbReference type="Proteomes" id="UP000215914"/>
    </source>
</evidence>
<name>A0A251RNQ0_HELAN</name>